<feature type="transmembrane region" description="Helical" evidence="7">
    <location>
        <begin position="358"/>
        <end position="384"/>
    </location>
</feature>
<reference evidence="9 10" key="1">
    <citation type="submission" date="2017-11" db="EMBL/GenBank/DDBJ databases">
        <title>The genome sequence of Pantoea rodasii DSM 26611.</title>
        <authorList>
            <person name="Gao J."/>
            <person name="Mao X."/>
            <person name="Sun J."/>
        </authorList>
    </citation>
    <scope>NUCLEOTIDE SEQUENCE [LARGE SCALE GENOMIC DNA]</scope>
    <source>
        <strain evidence="9 10">DSM 26611</strain>
    </source>
</reference>
<comment type="caution">
    <text evidence="9">The sequence shown here is derived from an EMBL/GenBank/DDBJ whole genome shotgun (WGS) entry which is preliminary data.</text>
</comment>
<dbReference type="AlphaFoldDB" id="A0A2M9W5Y0"/>
<dbReference type="PANTHER" id="PTHR42718:SF46">
    <property type="entry name" value="BLR6921 PROTEIN"/>
    <property type="match status" value="1"/>
</dbReference>
<dbReference type="GO" id="GO:0022857">
    <property type="term" value="F:transmembrane transporter activity"/>
    <property type="evidence" value="ECO:0007669"/>
    <property type="project" value="InterPro"/>
</dbReference>
<dbReference type="Gene3D" id="1.20.1250.20">
    <property type="entry name" value="MFS general substrate transporter like domains"/>
    <property type="match status" value="1"/>
</dbReference>
<feature type="transmembrane region" description="Helical" evidence="7">
    <location>
        <begin position="268"/>
        <end position="291"/>
    </location>
</feature>
<evidence type="ECO:0000256" key="4">
    <source>
        <dbReference type="ARBA" id="ARBA00022692"/>
    </source>
</evidence>
<feature type="transmembrane region" description="Helical" evidence="7">
    <location>
        <begin position="428"/>
        <end position="447"/>
    </location>
</feature>
<dbReference type="CDD" id="cd17321">
    <property type="entry name" value="MFS_MMR_MDR_like"/>
    <property type="match status" value="1"/>
</dbReference>
<evidence type="ECO:0000256" key="3">
    <source>
        <dbReference type="ARBA" id="ARBA00022475"/>
    </source>
</evidence>
<dbReference type="InterPro" id="IPR036259">
    <property type="entry name" value="MFS_trans_sf"/>
</dbReference>
<keyword evidence="5 7" id="KW-1133">Transmembrane helix</keyword>
<dbReference type="OrthoDB" id="9812221at2"/>
<feature type="transmembrane region" description="Helical" evidence="7">
    <location>
        <begin position="396"/>
        <end position="416"/>
    </location>
</feature>
<feature type="transmembrane region" description="Helical" evidence="7">
    <location>
        <begin position="140"/>
        <end position="161"/>
    </location>
</feature>
<evidence type="ECO:0000259" key="8">
    <source>
        <dbReference type="PROSITE" id="PS50850"/>
    </source>
</evidence>
<keyword evidence="10" id="KW-1185">Reference proteome</keyword>
<organism evidence="9 10">
    <name type="scientific">Pantoea rodasii</name>
    <dbReference type="NCBI Taxonomy" id="1076549"/>
    <lineage>
        <taxon>Bacteria</taxon>
        <taxon>Pseudomonadati</taxon>
        <taxon>Pseudomonadota</taxon>
        <taxon>Gammaproteobacteria</taxon>
        <taxon>Enterobacterales</taxon>
        <taxon>Erwiniaceae</taxon>
        <taxon>Pantoea</taxon>
    </lineage>
</organism>
<keyword evidence="4 7" id="KW-0812">Transmembrane</keyword>
<sequence>MISSKTQYPVKLIRLQIGICLASFLGCLDFTIVNTALPAIQRDFSSNIESSQWAMTLFVMALCCCMVMSARLAERFGARRVLYSGMLLFGIASLGSGLATQLIVLNLFRLLQGAGCAVLYTVSATILVQAIPASNHGRALGLLFAANGLGLALGPVLGGILVSDPGWRAVFLLNVPLILLSFYFCSRSVPASVKRADTSLDIPGWLLMCGGLILLLIWTRYVTPWGALSSWSLLTLLLSFIVLSAFFMRERRTAQPVIDFDMLRSKTFAAACLLSVLLAVFYCSAFMLLPFRLSALYHLNDASLGLMLLPVTLVMALTSPLAGRLSDRFSPWPVMATGFGLLMMSALLFSLVDSKIMALLIALVLMGAGWAAILGPSVAAALAAINISRHAQGIGISWTLHNLGGAMGLAVATQIYQAGGSSTGFQHVMFGLAGSAGIGMVVAWLTVSRLRELQIGNRDQKG</sequence>
<dbReference type="PRINTS" id="PR01036">
    <property type="entry name" value="TCRTETB"/>
</dbReference>
<evidence type="ECO:0000256" key="7">
    <source>
        <dbReference type="SAM" id="Phobius"/>
    </source>
</evidence>
<evidence type="ECO:0000256" key="6">
    <source>
        <dbReference type="ARBA" id="ARBA00023136"/>
    </source>
</evidence>
<feature type="transmembrane region" description="Helical" evidence="7">
    <location>
        <begin position="205"/>
        <end position="222"/>
    </location>
</feature>
<feature type="transmembrane region" description="Helical" evidence="7">
    <location>
        <begin position="85"/>
        <end position="104"/>
    </location>
</feature>
<dbReference type="Pfam" id="PF07690">
    <property type="entry name" value="MFS_1"/>
    <property type="match status" value="2"/>
</dbReference>
<dbReference type="SUPFAM" id="SSF103473">
    <property type="entry name" value="MFS general substrate transporter"/>
    <property type="match status" value="1"/>
</dbReference>
<dbReference type="PANTHER" id="PTHR42718">
    <property type="entry name" value="MAJOR FACILITATOR SUPERFAMILY MULTIDRUG TRANSPORTER MFSC"/>
    <property type="match status" value="1"/>
</dbReference>
<dbReference type="RefSeq" id="WP_100703895.1">
    <property type="nucleotide sequence ID" value="NZ_PIQI01000029.1"/>
</dbReference>
<feature type="transmembrane region" description="Helical" evidence="7">
    <location>
        <begin position="110"/>
        <end position="128"/>
    </location>
</feature>
<dbReference type="PROSITE" id="PS50850">
    <property type="entry name" value="MFS"/>
    <property type="match status" value="1"/>
</dbReference>
<dbReference type="EMBL" id="PIQI01000029">
    <property type="protein sequence ID" value="PJZ02935.1"/>
    <property type="molecule type" value="Genomic_DNA"/>
</dbReference>
<evidence type="ECO:0000256" key="1">
    <source>
        <dbReference type="ARBA" id="ARBA00004651"/>
    </source>
</evidence>
<feature type="transmembrane region" description="Helical" evidence="7">
    <location>
        <begin position="53"/>
        <end position="73"/>
    </location>
</feature>
<feature type="domain" description="Major facilitator superfamily (MFS) profile" evidence="8">
    <location>
        <begin position="15"/>
        <end position="451"/>
    </location>
</feature>
<evidence type="ECO:0000313" key="10">
    <source>
        <dbReference type="Proteomes" id="UP000232062"/>
    </source>
</evidence>
<feature type="transmembrane region" description="Helical" evidence="7">
    <location>
        <begin position="334"/>
        <end position="352"/>
    </location>
</feature>
<dbReference type="PROSITE" id="PS51257">
    <property type="entry name" value="PROKAR_LIPOPROTEIN"/>
    <property type="match status" value="1"/>
</dbReference>
<proteinExistence type="predicted"/>
<name>A0A2M9W5Y0_9GAMM</name>
<dbReference type="InterPro" id="IPR020846">
    <property type="entry name" value="MFS_dom"/>
</dbReference>
<feature type="transmembrane region" description="Helical" evidence="7">
    <location>
        <begin position="167"/>
        <end position="185"/>
    </location>
</feature>
<feature type="transmembrane region" description="Helical" evidence="7">
    <location>
        <begin position="12"/>
        <end position="33"/>
    </location>
</feature>
<keyword evidence="2" id="KW-0813">Transport</keyword>
<dbReference type="Proteomes" id="UP000232062">
    <property type="component" value="Unassembled WGS sequence"/>
</dbReference>
<dbReference type="GO" id="GO:0005886">
    <property type="term" value="C:plasma membrane"/>
    <property type="evidence" value="ECO:0007669"/>
    <property type="project" value="UniProtKB-SubCell"/>
</dbReference>
<feature type="transmembrane region" description="Helical" evidence="7">
    <location>
        <begin position="303"/>
        <end position="322"/>
    </location>
</feature>
<keyword evidence="6 7" id="KW-0472">Membrane</keyword>
<evidence type="ECO:0000256" key="2">
    <source>
        <dbReference type="ARBA" id="ARBA00022448"/>
    </source>
</evidence>
<dbReference type="InterPro" id="IPR011701">
    <property type="entry name" value="MFS"/>
</dbReference>
<evidence type="ECO:0000313" key="9">
    <source>
        <dbReference type="EMBL" id="PJZ02935.1"/>
    </source>
</evidence>
<dbReference type="Gene3D" id="1.20.1720.10">
    <property type="entry name" value="Multidrug resistance protein D"/>
    <property type="match status" value="1"/>
</dbReference>
<gene>
    <name evidence="9" type="ORF">PRCB_22935</name>
</gene>
<feature type="transmembrane region" description="Helical" evidence="7">
    <location>
        <begin position="228"/>
        <end position="247"/>
    </location>
</feature>
<protein>
    <submittedName>
        <fullName evidence="9">MFS transporter</fullName>
    </submittedName>
</protein>
<accession>A0A2M9W5Y0</accession>
<evidence type="ECO:0000256" key="5">
    <source>
        <dbReference type="ARBA" id="ARBA00022989"/>
    </source>
</evidence>
<keyword evidence="3" id="KW-1003">Cell membrane</keyword>
<comment type="subcellular location">
    <subcellularLocation>
        <location evidence="1">Cell membrane</location>
        <topology evidence="1">Multi-pass membrane protein</topology>
    </subcellularLocation>
</comment>